<keyword evidence="3" id="KW-1185">Reference proteome</keyword>
<comment type="caution">
    <text evidence="2">The sequence shown here is derived from an EMBL/GenBank/DDBJ whole genome shotgun (WGS) entry which is preliminary data.</text>
</comment>
<feature type="transmembrane region" description="Helical" evidence="1">
    <location>
        <begin position="46"/>
        <end position="67"/>
    </location>
</feature>
<feature type="transmembrane region" description="Helical" evidence="1">
    <location>
        <begin position="308"/>
        <end position="325"/>
    </location>
</feature>
<organism evidence="2 3">
    <name type="scientific">Flavobacterium rhizosphaerae</name>
    <dbReference type="NCBI Taxonomy" id="3163298"/>
    <lineage>
        <taxon>Bacteria</taxon>
        <taxon>Pseudomonadati</taxon>
        <taxon>Bacteroidota</taxon>
        <taxon>Flavobacteriia</taxon>
        <taxon>Flavobacteriales</taxon>
        <taxon>Flavobacteriaceae</taxon>
        <taxon>Flavobacterium</taxon>
    </lineage>
</organism>
<evidence type="ECO:0000313" key="2">
    <source>
        <dbReference type="EMBL" id="MFL9845764.1"/>
    </source>
</evidence>
<keyword evidence="1" id="KW-0472">Membrane</keyword>
<feature type="transmembrane region" description="Helical" evidence="1">
    <location>
        <begin position="240"/>
        <end position="258"/>
    </location>
</feature>
<proteinExistence type="predicted"/>
<evidence type="ECO:0000256" key="1">
    <source>
        <dbReference type="SAM" id="Phobius"/>
    </source>
</evidence>
<feature type="transmembrane region" description="Helical" evidence="1">
    <location>
        <begin position="168"/>
        <end position="187"/>
    </location>
</feature>
<feature type="transmembrane region" description="Helical" evidence="1">
    <location>
        <begin position="270"/>
        <end position="288"/>
    </location>
</feature>
<dbReference type="RefSeq" id="WP_408086046.1">
    <property type="nucleotide sequence ID" value="NZ_JBELPZ010000021.1"/>
</dbReference>
<sequence length="450" mass="52450">MNIKTKNINPLYSVLLCLIVVALLIDLGSGVWFYKKTIAFTIAMLLLLYINYKWWLPAILSLAAYIITEATKFPRLANHSNLETGVLITILCIVILKLLGYKLKKPHSAEISFILRLILITIYFIAGFHKLNSGFFMTEGSCIKSVNIFFSPLLLGDTFITSPTVLRLMQISTILIEMVLPFGLLFAKSRKFVAWALVMFHFYLSLCNFSNFSAFAGFLITACILDFSKNNIHFKLIRALRIYIAFSILSVIISYIIRRYQLVNSDLYRMCNGVIFNIGWVLFFVTLLKDKDIFDRENNVIKLSAKQFIPTVVILLWGMQNYVGLSTTGNLTMFSNLITEKSRTNHYIINTRYTKIWNFEEDYVTVLNMTGTHTDRSNLVNYDIPLIEFKFRMKRLIQYRKDKISCTILYRGQKIYIPDMSKSKFSQTKWWYRFIQYRKIPHDGTNECMW</sequence>
<feature type="transmembrane region" description="Helical" evidence="1">
    <location>
        <begin position="82"/>
        <end position="101"/>
    </location>
</feature>
<name>A0ABW8Z091_9FLAO</name>
<gene>
    <name evidence="2" type="ORF">ABS766_15195</name>
</gene>
<feature type="transmembrane region" description="Helical" evidence="1">
    <location>
        <begin position="113"/>
        <end position="131"/>
    </location>
</feature>
<reference evidence="2 3" key="1">
    <citation type="submission" date="2024-06" db="EMBL/GenBank/DDBJ databases">
        <authorList>
            <person name="Kaempfer P."/>
            <person name="Viver T."/>
        </authorList>
    </citation>
    <scope>NUCLEOTIDE SEQUENCE [LARGE SCALE GENOMIC DNA]</scope>
    <source>
        <strain evidence="2 3">ST-119</strain>
    </source>
</reference>
<feature type="transmembrane region" description="Helical" evidence="1">
    <location>
        <begin position="12"/>
        <end position="34"/>
    </location>
</feature>
<evidence type="ECO:0000313" key="3">
    <source>
        <dbReference type="Proteomes" id="UP001629156"/>
    </source>
</evidence>
<protein>
    <recommendedName>
        <fullName evidence="4">HTTM domain-containing protein</fullName>
    </recommendedName>
</protein>
<evidence type="ECO:0008006" key="4">
    <source>
        <dbReference type="Google" id="ProtNLM"/>
    </source>
</evidence>
<keyword evidence="1" id="KW-1133">Transmembrane helix</keyword>
<accession>A0ABW8Z091</accession>
<dbReference type="EMBL" id="JBELPZ010000021">
    <property type="protein sequence ID" value="MFL9845764.1"/>
    <property type="molecule type" value="Genomic_DNA"/>
</dbReference>
<feature type="transmembrane region" description="Helical" evidence="1">
    <location>
        <begin position="194"/>
        <end position="220"/>
    </location>
</feature>
<keyword evidence="1" id="KW-0812">Transmembrane</keyword>
<dbReference type="Proteomes" id="UP001629156">
    <property type="component" value="Unassembled WGS sequence"/>
</dbReference>